<dbReference type="InterPro" id="IPR000515">
    <property type="entry name" value="MetI-like"/>
</dbReference>
<evidence type="ECO:0000256" key="1">
    <source>
        <dbReference type="ARBA" id="ARBA00004651"/>
    </source>
</evidence>
<keyword evidence="9" id="KW-0762">Sugar transport</keyword>
<organism evidence="9 10">
    <name type="scientific">Schleiferilactobacillus harbinensis DSM 16991</name>
    <dbReference type="NCBI Taxonomy" id="1122147"/>
    <lineage>
        <taxon>Bacteria</taxon>
        <taxon>Bacillati</taxon>
        <taxon>Bacillota</taxon>
        <taxon>Bacilli</taxon>
        <taxon>Lactobacillales</taxon>
        <taxon>Lactobacillaceae</taxon>
        <taxon>Schleiferilactobacillus</taxon>
    </lineage>
</organism>
<reference evidence="9 10" key="1">
    <citation type="journal article" date="2015" name="Genome Announc.">
        <title>Expanding the biotechnology potential of lactobacilli through comparative genomics of 213 strains and associated genera.</title>
        <authorList>
            <person name="Sun Z."/>
            <person name="Harris H.M."/>
            <person name="McCann A."/>
            <person name="Guo C."/>
            <person name="Argimon S."/>
            <person name="Zhang W."/>
            <person name="Yang X."/>
            <person name="Jeffery I.B."/>
            <person name="Cooney J.C."/>
            <person name="Kagawa T.F."/>
            <person name="Liu W."/>
            <person name="Song Y."/>
            <person name="Salvetti E."/>
            <person name="Wrobel A."/>
            <person name="Rasinkangas P."/>
            <person name="Parkhill J."/>
            <person name="Rea M.C."/>
            <person name="O'Sullivan O."/>
            <person name="Ritari J."/>
            <person name="Douillard F.P."/>
            <person name="Paul Ross R."/>
            <person name="Yang R."/>
            <person name="Briner A.E."/>
            <person name="Felis G.E."/>
            <person name="de Vos W.M."/>
            <person name="Barrangou R."/>
            <person name="Klaenhammer T.R."/>
            <person name="Caufield P.W."/>
            <person name="Cui Y."/>
            <person name="Zhang H."/>
            <person name="O'Toole P.W."/>
        </authorList>
    </citation>
    <scope>NUCLEOTIDE SEQUENCE [LARGE SCALE GENOMIC DNA]</scope>
    <source>
        <strain evidence="9 10">DSM 16991</strain>
    </source>
</reference>
<feature type="transmembrane region" description="Helical" evidence="7">
    <location>
        <begin position="271"/>
        <end position="291"/>
    </location>
</feature>
<accession>A0A0R1X9T6</accession>
<dbReference type="OrthoDB" id="9810086at2"/>
<gene>
    <name evidence="9" type="ORF">FC91_GL002859</name>
</gene>
<feature type="domain" description="ABC transmembrane type-1" evidence="8">
    <location>
        <begin position="79"/>
        <end position="295"/>
    </location>
</feature>
<dbReference type="CDD" id="cd06261">
    <property type="entry name" value="TM_PBP2"/>
    <property type="match status" value="1"/>
</dbReference>
<proteinExistence type="predicted"/>
<dbReference type="eggNOG" id="COG0395">
    <property type="taxonomic scope" value="Bacteria"/>
</dbReference>
<dbReference type="GeneID" id="78510368"/>
<keyword evidence="2" id="KW-0813">Transport</keyword>
<dbReference type="AlphaFoldDB" id="A0A0R1X9T6"/>
<dbReference type="InterPro" id="IPR035906">
    <property type="entry name" value="MetI-like_sf"/>
</dbReference>
<dbReference type="Proteomes" id="UP000050949">
    <property type="component" value="Unassembled WGS sequence"/>
</dbReference>
<dbReference type="EMBL" id="AZFW01000060">
    <property type="protein sequence ID" value="KRM26936.1"/>
    <property type="molecule type" value="Genomic_DNA"/>
</dbReference>
<dbReference type="SUPFAM" id="SSF161098">
    <property type="entry name" value="MetI-like"/>
    <property type="match status" value="1"/>
</dbReference>
<dbReference type="GO" id="GO:0055085">
    <property type="term" value="P:transmembrane transport"/>
    <property type="evidence" value="ECO:0007669"/>
    <property type="project" value="InterPro"/>
</dbReference>
<feature type="transmembrane region" description="Helical" evidence="7">
    <location>
        <begin position="188"/>
        <end position="210"/>
    </location>
</feature>
<dbReference type="GO" id="GO:0005886">
    <property type="term" value="C:plasma membrane"/>
    <property type="evidence" value="ECO:0007669"/>
    <property type="project" value="UniProtKB-SubCell"/>
</dbReference>
<evidence type="ECO:0000259" key="8">
    <source>
        <dbReference type="PROSITE" id="PS50928"/>
    </source>
</evidence>
<feature type="transmembrane region" description="Helical" evidence="7">
    <location>
        <begin position="15"/>
        <end position="39"/>
    </location>
</feature>
<dbReference type="PANTHER" id="PTHR43744">
    <property type="entry name" value="ABC TRANSPORTER PERMEASE PROTEIN MG189-RELATED-RELATED"/>
    <property type="match status" value="1"/>
</dbReference>
<dbReference type="RefSeq" id="WP_027828261.1">
    <property type="nucleotide sequence ID" value="NZ_AUEH01000015.1"/>
</dbReference>
<protein>
    <submittedName>
        <fullName evidence="9">Abc-type sugar transport system, permease component</fullName>
    </submittedName>
</protein>
<feature type="transmembrane region" description="Helical" evidence="7">
    <location>
        <begin position="83"/>
        <end position="102"/>
    </location>
</feature>
<evidence type="ECO:0000256" key="3">
    <source>
        <dbReference type="ARBA" id="ARBA00022475"/>
    </source>
</evidence>
<keyword evidence="6 7" id="KW-0472">Membrane</keyword>
<evidence type="ECO:0000256" key="2">
    <source>
        <dbReference type="ARBA" id="ARBA00022448"/>
    </source>
</evidence>
<comment type="subcellular location">
    <subcellularLocation>
        <location evidence="1">Cell membrane</location>
        <topology evidence="1">Multi-pass membrane protein</topology>
    </subcellularLocation>
</comment>
<evidence type="ECO:0000313" key="9">
    <source>
        <dbReference type="EMBL" id="KRM26936.1"/>
    </source>
</evidence>
<dbReference type="PATRIC" id="fig|1122147.4.peg.2945"/>
<keyword evidence="4 7" id="KW-0812">Transmembrane</keyword>
<dbReference type="PROSITE" id="PS50928">
    <property type="entry name" value="ABC_TM1"/>
    <property type="match status" value="1"/>
</dbReference>
<dbReference type="Gene3D" id="1.10.3720.10">
    <property type="entry name" value="MetI-like"/>
    <property type="match status" value="1"/>
</dbReference>
<keyword evidence="5 7" id="KW-1133">Transmembrane helix</keyword>
<sequence>MHTSKLIKDTPTDRIFLFVLYIFIGLAVLIVLYPLIYIISASVSSPLAVNSGKMWLWPVGFNLDGYKVILQYGDIWRGYMMTIFYTISGTMVSLFITIPCAYAISRRDFAGKKWFTNFMLITMFLSGGLIPTYLLVRNLGMLNTVWAIIIPNAVSVYNIIVTKSFFQSTIPWEMQEAAKVDGASDFQIFFRIVLPLSAPIIAVMALFYGVGQWNDYFNSLVYLQNKNLYPLQMVLRQILVLQDMQQGSATGSTISQSAAQAAFSKEQLVAVIKYGVMIVSSLPVIMVYPLLQRYFVKGVLIGSLKG</sequence>
<comment type="caution">
    <text evidence="9">The sequence shown here is derived from an EMBL/GenBank/DDBJ whole genome shotgun (WGS) entry which is preliminary data.</text>
</comment>
<evidence type="ECO:0000256" key="5">
    <source>
        <dbReference type="ARBA" id="ARBA00022989"/>
    </source>
</evidence>
<evidence type="ECO:0000256" key="4">
    <source>
        <dbReference type="ARBA" id="ARBA00022692"/>
    </source>
</evidence>
<feature type="transmembrane region" description="Helical" evidence="7">
    <location>
        <begin position="114"/>
        <end position="134"/>
    </location>
</feature>
<name>A0A0R1X9T6_9LACO</name>
<evidence type="ECO:0000313" key="10">
    <source>
        <dbReference type="Proteomes" id="UP000050949"/>
    </source>
</evidence>
<evidence type="ECO:0000256" key="6">
    <source>
        <dbReference type="ARBA" id="ARBA00023136"/>
    </source>
</evidence>
<keyword evidence="3" id="KW-1003">Cell membrane</keyword>
<evidence type="ECO:0000256" key="7">
    <source>
        <dbReference type="SAM" id="Phobius"/>
    </source>
</evidence>
<feature type="transmembrane region" description="Helical" evidence="7">
    <location>
        <begin position="140"/>
        <end position="160"/>
    </location>
</feature>
<dbReference type="PANTHER" id="PTHR43744:SF9">
    <property type="entry name" value="POLYGALACTURONAN_RHAMNOGALACTURONAN TRANSPORT SYSTEM PERMEASE PROTEIN YTCP"/>
    <property type="match status" value="1"/>
</dbReference>